<keyword evidence="8" id="KW-1185">Reference proteome</keyword>
<evidence type="ECO:0000256" key="1">
    <source>
        <dbReference type="ARBA" id="ARBA00004141"/>
    </source>
</evidence>
<feature type="transmembrane region" description="Helical" evidence="6">
    <location>
        <begin position="57"/>
        <end position="82"/>
    </location>
</feature>
<dbReference type="InterPro" id="IPR001248">
    <property type="entry name" value="Pur-cyt_permease"/>
</dbReference>
<feature type="transmembrane region" description="Helical" evidence="6">
    <location>
        <begin position="383"/>
        <end position="402"/>
    </location>
</feature>
<organism evidence="7 8">
    <name type="scientific">Endozoicomonas lisbonensis</name>
    <dbReference type="NCBI Taxonomy" id="3120522"/>
    <lineage>
        <taxon>Bacteria</taxon>
        <taxon>Pseudomonadati</taxon>
        <taxon>Pseudomonadota</taxon>
        <taxon>Gammaproteobacteria</taxon>
        <taxon>Oceanospirillales</taxon>
        <taxon>Endozoicomonadaceae</taxon>
        <taxon>Endozoicomonas</taxon>
    </lineage>
</organism>
<dbReference type="InterPro" id="IPR045225">
    <property type="entry name" value="Uracil/uridine/allantoin_perm"/>
</dbReference>
<comment type="caution">
    <text evidence="7">The sequence shown here is derived from an EMBL/GenBank/DDBJ whole genome shotgun (WGS) entry which is preliminary data.</text>
</comment>
<keyword evidence="4 6" id="KW-1133">Transmembrane helix</keyword>
<feature type="transmembrane region" description="Helical" evidence="6">
    <location>
        <begin position="310"/>
        <end position="331"/>
    </location>
</feature>
<feature type="transmembrane region" description="Helical" evidence="6">
    <location>
        <begin position="226"/>
        <end position="248"/>
    </location>
</feature>
<sequence length="488" mass="53228">MSSDHQLNLKNVDPGLYNEDLAPLESKNRTWGSFEIFNVWANDVQSLFGYTLAASLFISYGLNGWAVMAAIILAAIVIMYLCNLAGQPSVKYGIPSPVLARVSMGVKGANFPALTRGVVAMFWYGVQTYFAATAVTLLLGSLFNVQSTQTYLGMTAISWFSYVLVWAFQLLMFMRGISWITRFLNWAGPFVYFVMIALMIMIWIQAGDQMLPAVSNIFKGSGSYEGGPVMAFFAAMGTMIAYFAAVVINFGDFSRNVKDDRSLKLGNWLGLPGNVALFSFIALFVTAGTVVVFGEELTNPAEIIERVDNLFLTVVAATCFFAATVGINLVANFIPSAFGLANLFPSKVNFKVGGLITAFISFFIGALWVVLISRIGIDGFVNTLGAILAPVYGIMMVDYYLLKKQELVVQDLFTYDTDGAYYYDNGWNRKALQAFAIAAVFAIGTVWVPALSALAGFGWVIGAALGGVSYFFLMSGEQKTVVHKKKIA</sequence>
<comment type="similarity">
    <text evidence="2">Belongs to the purine-cytosine permease (2.A.39) family.</text>
</comment>
<dbReference type="RefSeq" id="WP_354010141.1">
    <property type="nucleotide sequence ID" value="NZ_JBEWTA010000001.1"/>
</dbReference>
<keyword evidence="3 6" id="KW-0812">Transmembrane</keyword>
<evidence type="ECO:0000256" key="4">
    <source>
        <dbReference type="ARBA" id="ARBA00022989"/>
    </source>
</evidence>
<dbReference type="Pfam" id="PF02133">
    <property type="entry name" value="Transp_cyt_pur"/>
    <property type="match status" value="1"/>
</dbReference>
<evidence type="ECO:0000256" key="2">
    <source>
        <dbReference type="ARBA" id="ARBA00008974"/>
    </source>
</evidence>
<gene>
    <name evidence="7" type="ORF">V5J35_000949</name>
</gene>
<dbReference type="Proteomes" id="UP001549366">
    <property type="component" value="Unassembled WGS sequence"/>
</dbReference>
<accession>A0ABV2SDC4</accession>
<feature type="transmembrane region" description="Helical" evidence="6">
    <location>
        <begin position="151"/>
        <end position="171"/>
    </location>
</feature>
<evidence type="ECO:0000256" key="5">
    <source>
        <dbReference type="ARBA" id="ARBA00023136"/>
    </source>
</evidence>
<feature type="transmembrane region" description="Helical" evidence="6">
    <location>
        <begin position="183"/>
        <end position="206"/>
    </location>
</feature>
<proteinExistence type="inferred from homology"/>
<evidence type="ECO:0000256" key="6">
    <source>
        <dbReference type="SAM" id="Phobius"/>
    </source>
</evidence>
<dbReference type="Gene3D" id="1.10.4160.10">
    <property type="entry name" value="Hydantoin permease"/>
    <property type="match status" value="1"/>
</dbReference>
<dbReference type="PANTHER" id="PTHR30618:SF6">
    <property type="entry name" value="NCS1 FAMILY NUCLEOBASE:CATION SYMPORTER-1"/>
    <property type="match status" value="1"/>
</dbReference>
<protein>
    <submittedName>
        <fullName evidence="7">NCS1 family nucleobase:cation symporter-1</fullName>
    </submittedName>
</protein>
<name>A0ABV2SDC4_9GAMM</name>
<keyword evidence="5 6" id="KW-0472">Membrane</keyword>
<feature type="transmembrane region" description="Helical" evidence="6">
    <location>
        <begin position="268"/>
        <end position="290"/>
    </location>
</feature>
<dbReference type="CDD" id="cd11555">
    <property type="entry name" value="SLC-NCS1sbd_u1"/>
    <property type="match status" value="1"/>
</dbReference>
<evidence type="ECO:0000313" key="8">
    <source>
        <dbReference type="Proteomes" id="UP001549366"/>
    </source>
</evidence>
<feature type="transmembrane region" description="Helical" evidence="6">
    <location>
        <begin position="431"/>
        <end position="450"/>
    </location>
</feature>
<feature type="transmembrane region" description="Helical" evidence="6">
    <location>
        <begin position="352"/>
        <end position="377"/>
    </location>
</feature>
<dbReference type="PANTHER" id="PTHR30618">
    <property type="entry name" value="NCS1 FAMILY PURINE/PYRIMIDINE TRANSPORTER"/>
    <property type="match status" value="1"/>
</dbReference>
<evidence type="ECO:0000313" key="7">
    <source>
        <dbReference type="EMBL" id="MET4755757.1"/>
    </source>
</evidence>
<feature type="transmembrane region" description="Helical" evidence="6">
    <location>
        <begin position="121"/>
        <end position="145"/>
    </location>
</feature>
<dbReference type="EMBL" id="JBEWTB010000002">
    <property type="protein sequence ID" value="MET4755757.1"/>
    <property type="molecule type" value="Genomic_DNA"/>
</dbReference>
<reference evidence="7 8" key="1">
    <citation type="submission" date="2024-06" db="EMBL/GenBank/DDBJ databases">
        <title>Genomic Encyclopedia of Type Strains, Phase V (KMG-V): Genome sequencing to study the core and pangenomes of soil and plant-associated prokaryotes.</title>
        <authorList>
            <person name="Whitman W."/>
        </authorList>
    </citation>
    <scope>NUCLEOTIDE SEQUENCE [LARGE SCALE GENOMIC DNA]</scope>
    <source>
        <strain evidence="7 8">NE40</strain>
    </source>
</reference>
<feature type="transmembrane region" description="Helical" evidence="6">
    <location>
        <begin position="456"/>
        <end position="476"/>
    </location>
</feature>
<comment type="subcellular location">
    <subcellularLocation>
        <location evidence="1">Membrane</location>
        <topology evidence="1">Multi-pass membrane protein</topology>
    </subcellularLocation>
</comment>
<evidence type="ECO:0000256" key="3">
    <source>
        <dbReference type="ARBA" id="ARBA00022692"/>
    </source>
</evidence>